<gene>
    <name evidence="4" type="ORF">G5575_13465</name>
</gene>
<name>A0A6M1SPN7_9HYPH</name>
<organism evidence="4 5">
    <name type="scientific">Devosia aurantiaca</name>
    <dbReference type="NCBI Taxonomy" id="2714858"/>
    <lineage>
        <taxon>Bacteria</taxon>
        <taxon>Pseudomonadati</taxon>
        <taxon>Pseudomonadota</taxon>
        <taxon>Alphaproteobacteria</taxon>
        <taxon>Hyphomicrobiales</taxon>
        <taxon>Devosiaceae</taxon>
        <taxon>Devosia</taxon>
    </lineage>
</organism>
<feature type="site" description="Transition state stabilizer" evidence="3">
    <location>
        <position position="171"/>
    </location>
</feature>
<feature type="binding site" evidence="1">
    <location>
        <position position="68"/>
    </location>
    <ligand>
        <name>Zn(2+)</name>
        <dbReference type="ChEBI" id="CHEBI:29105"/>
        <label>1</label>
    </ligand>
</feature>
<keyword evidence="1" id="KW-0862">Zinc</keyword>
<accession>A0A6M1SPN7</accession>
<dbReference type="AlphaFoldDB" id="A0A6M1SPN7"/>
<dbReference type="PANTHER" id="PTHR42717">
    <property type="entry name" value="DIHYDROOROTASE-RELATED"/>
    <property type="match status" value="1"/>
</dbReference>
<comment type="caution">
    <text evidence="4">The sequence shown here is derived from an EMBL/GenBank/DDBJ whole genome shotgun (WGS) entry which is preliminary data.</text>
</comment>
<reference evidence="4 5" key="1">
    <citation type="submission" date="2020-02" db="EMBL/GenBank/DDBJ databases">
        <authorList>
            <person name="Khan S.A."/>
            <person name="Jeon C.O."/>
            <person name="Chun B.H."/>
        </authorList>
    </citation>
    <scope>NUCLEOTIDE SEQUENCE [LARGE SCALE GENOMIC DNA]</scope>
    <source>
        <strain evidence="4 5">H239</strain>
    </source>
</reference>
<evidence type="ECO:0000313" key="5">
    <source>
        <dbReference type="Proteomes" id="UP000474802"/>
    </source>
</evidence>
<reference evidence="4 5" key="2">
    <citation type="submission" date="2020-03" db="EMBL/GenBank/DDBJ databases">
        <title>Devosia chinhatensis sp. nov., isolated from a hexachlorocyclohexane (HCH) dump site in India.</title>
        <authorList>
            <person name="Kumar M."/>
            <person name="Lal R."/>
        </authorList>
    </citation>
    <scope>NUCLEOTIDE SEQUENCE [LARGE SCALE GENOMIC DNA]</scope>
    <source>
        <strain evidence="4 5">H239</strain>
    </source>
</reference>
<feature type="binding site" description="via carbamate group" evidence="1">
    <location>
        <position position="169"/>
    </location>
    <ligand>
        <name>Zn(2+)</name>
        <dbReference type="ChEBI" id="CHEBI:29105"/>
        <label>2</label>
    </ligand>
</feature>
<protein>
    <submittedName>
        <fullName evidence="4">Amidohydrolase/deacetylase family metallohydrolase</fullName>
    </submittedName>
</protein>
<dbReference type="PANTHER" id="PTHR42717:SF1">
    <property type="entry name" value="IMIDAZOLONEPROPIONASE AND RELATED AMIDOHYDROLASES"/>
    <property type="match status" value="1"/>
</dbReference>
<dbReference type="EMBL" id="JAALFG010000003">
    <property type="protein sequence ID" value="NGP18526.1"/>
    <property type="molecule type" value="Genomic_DNA"/>
</dbReference>
<keyword evidence="1" id="KW-0479">Metal-binding</keyword>
<evidence type="ECO:0000313" key="4">
    <source>
        <dbReference type="EMBL" id="NGP18526.1"/>
    </source>
</evidence>
<dbReference type="SUPFAM" id="SSF51556">
    <property type="entry name" value="Metallo-dependent hydrolases"/>
    <property type="match status" value="1"/>
</dbReference>
<dbReference type="GO" id="GO:0016810">
    <property type="term" value="F:hydrolase activity, acting on carbon-nitrogen (but not peptide) bonds"/>
    <property type="evidence" value="ECO:0007669"/>
    <property type="project" value="InterPro"/>
</dbReference>
<feature type="binding site" evidence="1">
    <location>
        <position position="66"/>
    </location>
    <ligand>
        <name>Zn(2+)</name>
        <dbReference type="ChEBI" id="CHEBI:29105"/>
        <label>1</label>
    </ligand>
</feature>
<dbReference type="PIRSF" id="PIRSF039004">
    <property type="entry name" value="ADE_EF_0837"/>
    <property type="match status" value="1"/>
</dbReference>
<dbReference type="Gene3D" id="3.20.20.140">
    <property type="entry name" value="Metal-dependent hydrolases"/>
    <property type="match status" value="1"/>
</dbReference>
<dbReference type="SUPFAM" id="SSF51338">
    <property type="entry name" value="Composite domain of metallo-dependent hydrolases"/>
    <property type="match status" value="1"/>
</dbReference>
<feature type="binding site" evidence="1">
    <location>
        <position position="225"/>
    </location>
    <ligand>
        <name>Zn(2+)</name>
        <dbReference type="ChEBI" id="CHEBI:29105"/>
        <label>2</label>
    </ligand>
</feature>
<feature type="binding site" evidence="1">
    <location>
        <position position="202"/>
    </location>
    <ligand>
        <name>Zn(2+)</name>
        <dbReference type="ChEBI" id="CHEBI:29105"/>
        <label>2</label>
    </ligand>
</feature>
<dbReference type="InterPro" id="IPR032466">
    <property type="entry name" value="Metal_Hydrolase"/>
</dbReference>
<evidence type="ECO:0000256" key="1">
    <source>
        <dbReference type="PIRSR" id="PIRSR039004-1"/>
    </source>
</evidence>
<dbReference type="Gene3D" id="2.30.40.10">
    <property type="entry name" value="Urease, subunit C, domain 1"/>
    <property type="match status" value="1"/>
</dbReference>
<evidence type="ECO:0000256" key="3">
    <source>
        <dbReference type="PIRSR" id="PIRSR039004-3"/>
    </source>
</evidence>
<dbReference type="InterPro" id="IPR020043">
    <property type="entry name" value="Deacetylase_Atu3266-like"/>
</dbReference>
<dbReference type="RefSeq" id="WP_164534791.1">
    <property type="nucleotide sequence ID" value="NZ_JAALFG010000003.1"/>
</dbReference>
<proteinExistence type="predicted"/>
<dbReference type="GO" id="GO:0019213">
    <property type="term" value="F:deacetylase activity"/>
    <property type="evidence" value="ECO:0007669"/>
    <property type="project" value="InterPro"/>
</dbReference>
<dbReference type="GO" id="GO:0046872">
    <property type="term" value="F:metal ion binding"/>
    <property type="evidence" value="ECO:0007669"/>
    <property type="project" value="UniProtKB-KW"/>
</dbReference>
<feature type="binding site" evidence="1">
    <location>
        <position position="286"/>
    </location>
    <ligand>
        <name>Zn(2+)</name>
        <dbReference type="ChEBI" id="CHEBI:29105"/>
        <label>1</label>
    </ligand>
</feature>
<sequence length="397" mass="42537">MDTEPQWLLIRGGRIIDPASGIDRSADLLLAGEKVAAIGENLDVPPGARIIDASDTLVVPGLVDMHTHAYWGGTLLGVNADKLGPKSGVTTWVDCGSSGAATIEGFIHHVIRPSRLRIIPLVNLSYIGLTHAAGNLSMDVGELHDWRFADLRELMRVREQFGGEVAGLKLRASNNACGQNGPMLLPLAREAADLMGVPLMIHVGAAPPTIDEVMPFLRQGDILTHIYNPAQGGCVLDSVGRLRASVRDGMERGVRMDVGHGGSSFSFRIAERAMDQGLLPDAISTDLHAHNIDGPVLDLPSVMAKFLALGMDLRDVLERVTCRPASIVGRPELGRLEPGGVSDVALFRLMDGSGPLVDSEAHTRVGPFSLQNILTICRGQIVETFDDGRSEGRHYQA</sequence>
<feature type="modified residue" description="N6-carboxylysine" evidence="2">
    <location>
        <position position="169"/>
    </location>
</feature>
<dbReference type="NCBIfam" id="NF006689">
    <property type="entry name" value="PRK09237.1"/>
    <property type="match status" value="1"/>
</dbReference>
<dbReference type="Proteomes" id="UP000474802">
    <property type="component" value="Unassembled WGS sequence"/>
</dbReference>
<evidence type="ECO:0000256" key="2">
    <source>
        <dbReference type="PIRSR" id="PIRSR039004-2"/>
    </source>
</evidence>
<feature type="binding site" description="via carbamate group" evidence="1">
    <location>
        <position position="169"/>
    </location>
    <ligand>
        <name>Zn(2+)</name>
        <dbReference type="ChEBI" id="CHEBI:29105"/>
        <label>1</label>
    </ligand>
</feature>
<keyword evidence="5" id="KW-1185">Reference proteome</keyword>
<keyword evidence="4" id="KW-0378">Hydrolase</keyword>
<dbReference type="InterPro" id="IPR011059">
    <property type="entry name" value="Metal-dep_hydrolase_composite"/>
</dbReference>